<gene>
    <name evidence="1" type="ORF">HA49_02390</name>
</gene>
<evidence type="ECO:0000313" key="1">
    <source>
        <dbReference type="EMBL" id="KGD79451.1"/>
    </source>
</evidence>
<accession>A0A095TRG0</accession>
<dbReference type="RefSeq" id="WP_038016374.1">
    <property type="nucleotide sequence ID" value="NZ_JPKR02000005.1"/>
</dbReference>
<reference evidence="1" key="1">
    <citation type="submission" date="2014-12" db="EMBL/GenBank/DDBJ databases">
        <title>The draft genome of the Tatumella morbirosei type strain, LMG23360T isolated from pineapple rot.</title>
        <authorList>
            <person name="Smits T.H."/>
            <person name="Palmer M."/>
            <person name="Venter S.N."/>
            <person name="Duffy B."/>
            <person name="Steenkamp E.T."/>
            <person name="Chan W.Y."/>
            <person name="Coutinho T.A."/>
            <person name="Coetzee M.P."/>
            <person name="De Maayer P."/>
        </authorList>
    </citation>
    <scope>NUCLEOTIDE SEQUENCE [LARGE SCALE GENOMIC DNA]</scope>
    <source>
        <strain evidence="1">LMG 23360</strain>
    </source>
</reference>
<dbReference type="eggNOG" id="ENOG5031MVP">
    <property type="taxonomic scope" value="Bacteria"/>
</dbReference>
<dbReference type="Proteomes" id="UP000029577">
    <property type="component" value="Unassembled WGS sequence"/>
</dbReference>
<sequence>MKVLTQTEVQTVSGAGKIADSLGTVGGTLGTALNFFGMKNAVANATALGTSIGLVVESVYGAITASYKFFFDKA</sequence>
<keyword evidence="2" id="KW-1185">Reference proteome</keyword>
<protein>
    <recommendedName>
        <fullName evidence="3">Bacteriocin</fullName>
    </recommendedName>
</protein>
<evidence type="ECO:0008006" key="3">
    <source>
        <dbReference type="Google" id="ProtNLM"/>
    </source>
</evidence>
<dbReference type="AlphaFoldDB" id="A0A095TRG0"/>
<comment type="caution">
    <text evidence="1">The sequence shown here is derived from an EMBL/GenBank/DDBJ whole genome shotgun (WGS) entry which is preliminary data.</text>
</comment>
<organism evidence="1 2">
    <name type="scientific">Tatumella morbirosei</name>
    <dbReference type="NCBI Taxonomy" id="642227"/>
    <lineage>
        <taxon>Bacteria</taxon>
        <taxon>Pseudomonadati</taxon>
        <taxon>Pseudomonadota</taxon>
        <taxon>Gammaproteobacteria</taxon>
        <taxon>Enterobacterales</taxon>
        <taxon>Erwiniaceae</taxon>
        <taxon>Tatumella</taxon>
    </lineage>
</organism>
<evidence type="ECO:0000313" key="2">
    <source>
        <dbReference type="Proteomes" id="UP000029577"/>
    </source>
</evidence>
<dbReference type="STRING" id="642227.HA49_02390"/>
<dbReference type="EMBL" id="JPKR02000005">
    <property type="protein sequence ID" value="KGD79451.1"/>
    <property type="molecule type" value="Genomic_DNA"/>
</dbReference>
<name>A0A095TRG0_9GAMM</name>
<proteinExistence type="predicted"/>